<dbReference type="Proteomes" id="UP000324897">
    <property type="component" value="Chromosome 5"/>
</dbReference>
<dbReference type="PANTHER" id="PTHR47116">
    <property type="entry name" value="PHLOEM FILAMENT PROTEIN"/>
    <property type="match status" value="1"/>
</dbReference>
<dbReference type="InterPro" id="IPR000010">
    <property type="entry name" value="Cystatin_dom"/>
</dbReference>
<dbReference type="AlphaFoldDB" id="A0A5J9WI66"/>
<dbReference type="Pfam" id="PF16845">
    <property type="entry name" value="SQAPI"/>
    <property type="match status" value="1"/>
</dbReference>
<proteinExistence type="inferred from homology"/>
<keyword evidence="3" id="KW-0789">Thiol protease inhibitor</keyword>
<name>A0A5J9WI66_9POAL</name>
<evidence type="ECO:0000313" key="6">
    <source>
        <dbReference type="Proteomes" id="UP000324897"/>
    </source>
</evidence>
<dbReference type="GO" id="GO:0004869">
    <property type="term" value="F:cysteine-type endopeptidase inhibitor activity"/>
    <property type="evidence" value="ECO:0007669"/>
    <property type="project" value="UniProtKB-KW"/>
</dbReference>
<dbReference type="EMBL" id="RWGY01000004">
    <property type="protein sequence ID" value="TVU47979.1"/>
    <property type="molecule type" value="Genomic_DNA"/>
</dbReference>
<evidence type="ECO:0000259" key="4">
    <source>
        <dbReference type="Pfam" id="PF16845"/>
    </source>
</evidence>
<dbReference type="InterPro" id="IPR046350">
    <property type="entry name" value="Cystatin_sf"/>
</dbReference>
<evidence type="ECO:0000256" key="2">
    <source>
        <dbReference type="ARBA" id="ARBA00022690"/>
    </source>
</evidence>
<feature type="domain" description="Cystatin" evidence="4">
    <location>
        <begin position="21"/>
        <end position="94"/>
    </location>
</feature>
<comment type="caution">
    <text evidence="5">The sequence shown here is derived from an EMBL/GenBank/DDBJ whole genome shotgun (WGS) entry which is preliminary data.</text>
</comment>
<organism evidence="5 6">
    <name type="scientific">Eragrostis curvula</name>
    <name type="common">weeping love grass</name>
    <dbReference type="NCBI Taxonomy" id="38414"/>
    <lineage>
        <taxon>Eukaryota</taxon>
        <taxon>Viridiplantae</taxon>
        <taxon>Streptophyta</taxon>
        <taxon>Embryophyta</taxon>
        <taxon>Tracheophyta</taxon>
        <taxon>Spermatophyta</taxon>
        <taxon>Magnoliopsida</taxon>
        <taxon>Liliopsida</taxon>
        <taxon>Poales</taxon>
        <taxon>Poaceae</taxon>
        <taxon>PACMAD clade</taxon>
        <taxon>Chloridoideae</taxon>
        <taxon>Eragrostideae</taxon>
        <taxon>Eragrostidinae</taxon>
        <taxon>Eragrostis</taxon>
    </lineage>
</organism>
<dbReference type="CDD" id="cd00042">
    <property type="entry name" value="CY"/>
    <property type="match status" value="1"/>
</dbReference>
<evidence type="ECO:0000313" key="5">
    <source>
        <dbReference type="EMBL" id="TVU47979.1"/>
    </source>
</evidence>
<gene>
    <name evidence="5" type="ORF">EJB05_07597</name>
</gene>
<comment type="similarity">
    <text evidence="1">Belongs to the cystatin family. Phytocystatin subfamily.</text>
</comment>
<feature type="non-terminal residue" evidence="5">
    <location>
        <position position="1"/>
    </location>
</feature>
<accession>A0A5J9WI66</accession>
<sequence length="96" mass="11047">MAIYMISTPTTATIPGGWFPIPDVDSPRIQELGGWAVKQHNKERNDVLKFSRVGGVRRELSPHHQNGKPRWQVYQAMLYEQVWTNTRILNSFNPAN</sequence>
<keyword evidence="2" id="KW-0646">Protease inhibitor</keyword>
<dbReference type="SUPFAM" id="SSF54403">
    <property type="entry name" value="Cystatin/monellin"/>
    <property type="match status" value="1"/>
</dbReference>
<dbReference type="OrthoDB" id="2016588at2759"/>
<keyword evidence="6" id="KW-1185">Reference proteome</keyword>
<evidence type="ECO:0000256" key="1">
    <source>
        <dbReference type="ARBA" id="ARBA00007233"/>
    </source>
</evidence>
<dbReference type="Gramene" id="TVU47979">
    <property type="protein sequence ID" value="TVU47979"/>
    <property type="gene ID" value="EJB05_07597"/>
</dbReference>
<reference evidence="5 6" key="1">
    <citation type="journal article" date="2019" name="Sci. Rep.">
        <title>A high-quality genome of Eragrostis curvula grass provides insights into Poaceae evolution and supports new strategies to enhance forage quality.</title>
        <authorList>
            <person name="Carballo J."/>
            <person name="Santos B.A.C.M."/>
            <person name="Zappacosta D."/>
            <person name="Garbus I."/>
            <person name="Selva J.P."/>
            <person name="Gallo C.A."/>
            <person name="Diaz A."/>
            <person name="Albertini E."/>
            <person name="Caccamo M."/>
            <person name="Echenique V."/>
        </authorList>
    </citation>
    <scope>NUCLEOTIDE SEQUENCE [LARGE SCALE GENOMIC DNA]</scope>
    <source>
        <strain evidence="6">cv. Victoria</strain>
        <tissue evidence="5">Leaf</tissue>
    </source>
</reference>
<protein>
    <recommendedName>
        <fullName evidence="4">Cystatin domain-containing protein</fullName>
    </recommendedName>
</protein>
<dbReference type="InterPro" id="IPR027214">
    <property type="entry name" value="Cystatin"/>
</dbReference>
<evidence type="ECO:0000256" key="3">
    <source>
        <dbReference type="ARBA" id="ARBA00022704"/>
    </source>
</evidence>
<dbReference type="Gene3D" id="3.10.450.10">
    <property type="match status" value="1"/>
</dbReference>